<evidence type="ECO:0008006" key="4">
    <source>
        <dbReference type="Google" id="ProtNLM"/>
    </source>
</evidence>
<feature type="transmembrane region" description="Helical" evidence="1">
    <location>
        <begin position="6"/>
        <end position="25"/>
    </location>
</feature>
<dbReference type="EMBL" id="JAUJEB010000004">
    <property type="protein sequence ID" value="MDN5214224.1"/>
    <property type="molecule type" value="Genomic_DNA"/>
</dbReference>
<keyword evidence="1" id="KW-0812">Transmembrane</keyword>
<keyword evidence="3" id="KW-1185">Reference proteome</keyword>
<name>A0ABT8L8Y2_9BACT</name>
<evidence type="ECO:0000313" key="3">
    <source>
        <dbReference type="Proteomes" id="UP001172083"/>
    </source>
</evidence>
<proteinExistence type="predicted"/>
<dbReference type="Proteomes" id="UP001172083">
    <property type="component" value="Unassembled WGS sequence"/>
</dbReference>
<organism evidence="2 3">
    <name type="scientific">Agaribacillus aureus</name>
    <dbReference type="NCBI Taxonomy" id="3051825"/>
    <lineage>
        <taxon>Bacteria</taxon>
        <taxon>Pseudomonadati</taxon>
        <taxon>Bacteroidota</taxon>
        <taxon>Cytophagia</taxon>
        <taxon>Cytophagales</taxon>
        <taxon>Splendidivirgaceae</taxon>
        <taxon>Agaribacillus</taxon>
    </lineage>
</organism>
<sequence>MGFIPIIFFTLAFIFLWGIVNYNSLRKTRDEILQLRATIIKLLKERKALAAGLLSELNDGDETEDHVAMISRVANSPSTDAENIDHILRHEANRTHLANEFNALSEMIRNSPRQEGVISSLIELTRQLRELRPRIMDLFQSYQNMISKLPSGFIASLFGFKPL</sequence>
<gene>
    <name evidence="2" type="ORF">QQ020_19255</name>
</gene>
<dbReference type="RefSeq" id="WP_346759559.1">
    <property type="nucleotide sequence ID" value="NZ_JAUJEB010000004.1"/>
</dbReference>
<dbReference type="InterPro" id="IPR023353">
    <property type="entry name" value="LemA-like_dom_sf"/>
</dbReference>
<keyword evidence="1" id="KW-0472">Membrane</keyword>
<keyword evidence="1" id="KW-1133">Transmembrane helix</keyword>
<protein>
    <recommendedName>
        <fullName evidence="4">LemA family protein</fullName>
    </recommendedName>
</protein>
<evidence type="ECO:0000256" key="1">
    <source>
        <dbReference type="SAM" id="Phobius"/>
    </source>
</evidence>
<dbReference type="SUPFAM" id="SSF140478">
    <property type="entry name" value="LemA-like"/>
    <property type="match status" value="1"/>
</dbReference>
<evidence type="ECO:0000313" key="2">
    <source>
        <dbReference type="EMBL" id="MDN5214224.1"/>
    </source>
</evidence>
<accession>A0ABT8L8Y2</accession>
<comment type="caution">
    <text evidence="2">The sequence shown here is derived from an EMBL/GenBank/DDBJ whole genome shotgun (WGS) entry which is preliminary data.</text>
</comment>
<reference evidence="2" key="1">
    <citation type="submission" date="2023-06" db="EMBL/GenBank/DDBJ databases">
        <title>Genomic of Agaribacillus aureum.</title>
        <authorList>
            <person name="Wang G."/>
        </authorList>
    </citation>
    <scope>NUCLEOTIDE SEQUENCE</scope>
    <source>
        <strain evidence="2">BMA12</strain>
    </source>
</reference>
<dbReference type="Gene3D" id="1.20.1440.20">
    <property type="entry name" value="LemA-like domain"/>
    <property type="match status" value="1"/>
</dbReference>